<dbReference type="PANTHER" id="PTHR35936">
    <property type="entry name" value="MEMBRANE-BOUND LYTIC MUREIN TRANSGLYCOSYLASE F"/>
    <property type="match status" value="1"/>
</dbReference>
<evidence type="ECO:0000313" key="5">
    <source>
        <dbReference type="Proteomes" id="UP000094472"/>
    </source>
</evidence>
<dbReference type="SMART" id="SM00062">
    <property type="entry name" value="PBPb"/>
    <property type="match status" value="1"/>
</dbReference>
<evidence type="ECO:0000259" key="3">
    <source>
        <dbReference type="SMART" id="SM00062"/>
    </source>
</evidence>
<protein>
    <recommendedName>
        <fullName evidence="3">Solute-binding protein family 3/N-terminal domain-containing protein</fullName>
    </recommendedName>
</protein>
<reference evidence="4 5" key="1">
    <citation type="journal article" date="2016" name="Environ. Microbiol.">
        <title>New Methyloceanibacter diversity from North Sea sediments includes methanotroph containing solely the soluble methane monooxygenase.</title>
        <authorList>
            <person name="Vekeman B."/>
            <person name="Kerckhof F.M."/>
            <person name="Cremers G."/>
            <person name="de Vos P."/>
            <person name="Vandamme P."/>
            <person name="Boon N."/>
            <person name="Op den Camp H.J."/>
            <person name="Heylen K."/>
        </authorList>
    </citation>
    <scope>NUCLEOTIDE SEQUENCE [LARGE SCALE GENOMIC DNA]</scope>
    <source>
        <strain evidence="4 5">R-67175</strain>
    </source>
</reference>
<gene>
    <name evidence="4" type="ORF">AUC69_07285</name>
</gene>
<feature type="domain" description="Solute-binding protein family 3/N-terminal" evidence="3">
    <location>
        <begin position="28"/>
        <end position="256"/>
    </location>
</feature>
<feature type="signal peptide" evidence="2">
    <location>
        <begin position="1"/>
        <end position="23"/>
    </location>
</feature>
<dbReference type="AlphaFoldDB" id="A0A1E3W5B2"/>
<keyword evidence="1 2" id="KW-0732">Signal</keyword>
<keyword evidence="5" id="KW-1185">Reference proteome</keyword>
<name>A0A1E3W5B2_9HYPH</name>
<dbReference type="SUPFAM" id="SSF53850">
    <property type="entry name" value="Periplasmic binding protein-like II"/>
    <property type="match status" value="1"/>
</dbReference>
<dbReference type="Pfam" id="PF00497">
    <property type="entry name" value="SBP_bac_3"/>
    <property type="match status" value="1"/>
</dbReference>
<proteinExistence type="predicted"/>
<feature type="chain" id="PRO_5009139034" description="Solute-binding protein family 3/N-terminal domain-containing protein" evidence="2">
    <location>
        <begin position="24"/>
        <end position="259"/>
    </location>
</feature>
<evidence type="ECO:0000313" key="4">
    <source>
        <dbReference type="EMBL" id="ODS00993.1"/>
    </source>
</evidence>
<dbReference type="EMBL" id="LPWF01000010">
    <property type="protein sequence ID" value="ODS00993.1"/>
    <property type="molecule type" value="Genomic_DNA"/>
</dbReference>
<evidence type="ECO:0000256" key="2">
    <source>
        <dbReference type="SAM" id="SignalP"/>
    </source>
</evidence>
<dbReference type="STRING" id="1774969.AUC69_07285"/>
<evidence type="ECO:0000256" key="1">
    <source>
        <dbReference type="ARBA" id="ARBA00022729"/>
    </source>
</evidence>
<accession>A0A1E3W5B2</accession>
<dbReference type="InterPro" id="IPR001638">
    <property type="entry name" value="Solute-binding_3/MltF_N"/>
</dbReference>
<dbReference type="Gene3D" id="3.40.190.10">
    <property type="entry name" value="Periplasmic binding protein-like II"/>
    <property type="match status" value="2"/>
</dbReference>
<sequence length="259" mass="27840">MMNRILCLSVLAALTLSGSVAHAADTCTKIVSTGHPQYPAIAFKNGDAIVGAAPSLVEAIAKDLDIPLESKFMGTWSEAQAAARDGKADMIVGVYFNDERAKYLDYVQPAFIFDPVVVFVAKDRTFEFKDQDSLIGKKGATNKGESYGDQLDAFIKDKLDVVRTDGIDEALNDLVAGKVDYVIAGYYPGDAQLSVLGIEDKVEALEPALLSAEMFVAFSKKSPCAALASKFGEGITKLTTDGSFHKMLLDAIAKWDAEH</sequence>
<comment type="caution">
    <text evidence="4">The sequence shown here is derived from an EMBL/GenBank/DDBJ whole genome shotgun (WGS) entry which is preliminary data.</text>
</comment>
<organism evidence="4 5">
    <name type="scientific">Methyloceanibacter superfactus</name>
    <dbReference type="NCBI Taxonomy" id="1774969"/>
    <lineage>
        <taxon>Bacteria</taxon>
        <taxon>Pseudomonadati</taxon>
        <taxon>Pseudomonadota</taxon>
        <taxon>Alphaproteobacteria</taxon>
        <taxon>Hyphomicrobiales</taxon>
        <taxon>Hyphomicrobiaceae</taxon>
        <taxon>Methyloceanibacter</taxon>
    </lineage>
</organism>
<dbReference type="Proteomes" id="UP000094472">
    <property type="component" value="Unassembled WGS sequence"/>
</dbReference>
<dbReference type="PANTHER" id="PTHR35936:SF6">
    <property type="entry name" value="AMINO ACID ABC TRANSPORTER SUBSTRATE-BINDING PAAT FAMILY PROTEIN"/>
    <property type="match status" value="1"/>
</dbReference>